<dbReference type="AlphaFoldDB" id="A0A0E9WMH5"/>
<feature type="transmembrane region" description="Helical" evidence="1">
    <location>
        <begin position="12"/>
        <end position="39"/>
    </location>
</feature>
<organism evidence="2">
    <name type="scientific">Anguilla anguilla</name>
    <name type="common">European freshwater eel</name>
    <name type="synonym">Muraena anguilla</name>
    <dbReference type="NCBI Taxonomy" id="7936"/>
    <lineage>
        <taxon>Eukaryota</taxon>
        <taxon>Metazoa</taxon>
        <taxon>Chordata</taxon>
        <taxon>Craniata</taxon>
        <taxon>Vertebrata</taxon>
        <taxon>Euteleostomi</taxon>
        <taxon>Actinopterygii</taxon>
        <taxon>Neopterygii</taxon>
        <taxon>Teleostei</taxon>
        <taxon>Anguilliformes</taxon>
        <taxon>Anguillidae</taxon>
        <taxon>Anguilla</taxon>
    </lineage>
</organism>
<dbReference type="EMBL" id="GBXM01017015">
    <property type="protein sequence ID" value="JAH91562.1"/>
    <property type="molecule type" value="Transcribed_RNA"/>
</dbReference>
<reference evidence="2" key="1">
    <citation type="submission" date="2014-11" db="EMBL/GenBank/DDBJ databases">
        <authorList>
            <person name="Amaro Gonzalez C."/>
        </authorList>
    </citation>
    <scope>NUCLEOTIDE SEQUENCE</scope>
</reference>
<keyword evidence="1" id="KW-0472">Membrane</keyword>
<reference evidence="2" key="2">
    <citation type="journal article" date="2015" name="Fish Shellfish Immunol.">
        <title>Early steps in the European eel (Anguilla anguilla)-Vibrio vulnificus interaction in the gills: Role of the RtxA13 toxin.</title>
        <authorList>
            <person name="Callol A."/>
            <person name="Pajuelo D."/>
            <person name="Ebbesson L."/>
            <person name="Teles M."/>
            <person name="MacKenzie S."/>
            <person name="Amaro C."/>
        </authorList>
    </citation>
    <scope>NUCLEOTIDE SEQUENCE</scope>
</reference>
<protein>
    <submittedName>
        <fullName evidence="2">Uncharacterized protein</fullName>
    </submittedName>
</protein>
<sequence length="68" mass="7738">MQKCIVIMCMSASFVFVMVGLTDISIYVLFIPVCFYINLETFDTQTFIQPFSYLSEWVRPGKGRAAGI</sequence>
<name>A0A0E9WMH5_ANGAN</name>
<evidence type="ECO:0000256" key="1">
    <source>
        <dbReference type="SAM" id="Phobius"/>
    </source>
</evidence>
<accession>A0A0E9WMH5</accession>
<keyword evidence="1" id="KW-0812">Transmembrane</keyword>
<evidence type="ECO:0000313" key="2">
    <source>
        <dbReference type="EMBL" id="JAH91562.1"/>
    </source>
</evidence>
<keyword evidence="1" id="KW-1133">Transmembrane helix</keyword>
<proteinExistence type="predicted"/>